<evidence type="ECO:0000256" key="1">
    <source>
        <dbReference type="SAM" id="Phobius"/>
    </source>
</evidence>
<comment type="caution">
    <text evidence="3">The sequence shown here is derived from an EMBL/GenBank/DDBJ whole genome shotgun (WGS) entry which is preliminary data.</text>
</comment>
<keyword evidence="1" id="KW-0812">Transmembrane</keyword>
<evidence type="ECO:0000313" key="4">
    <source>
        <dbReference type="Proteomes" id="UP000034081"/>
    </source>
</evidence>
<evidence type="ECO:0000259" key="2">
    <source>
        <dbReference type="Pfam" id="PF09992"/>
    </source>
</evidence>
<keyword evidence="1" id="KW-1133">Transmembrane helix</keyword>
<gene>
    <name evidence="3" type="ORF">UT08_C0008G0004</name>
</gene>
<keyword evidence="1" id="KW-0472">Membrane</keyword>
<protein>
    <recommendedName>
        <fullName evidence="2">Phosphodiester glycosidase domain-containing protein</fullName>
    </recommendedName>
</protein>
<dbReference type="InterPro" id="IPR018711">
    <property type="entry name" value="NAGPA"/>
</dbReference>
<proteinExistence type="predicted"/>
<dbReference type="EMBL" id="LBVL01000008">
    <property type="protein sequence ID" value="KKQ85248.1"/>
    <property type="molecule type" value="Genomic_DNA"/>
</dbReference>
<feature type="transmembrane region" description="Helical" evidence="1">
    <location>
        <begin position="5"/>
        <end position="26"/>
    </location>
</feature>
<name>A0A0G0KZY8_9BACT</name>
<dbReference type="STRING" id="1618570.UT08_C0008G0004"/>
<evidence type="ECO:0000313" key="3">
    <source>
        <dbReference type="EMBL" id="KKQ85248.1"/>
    </source>
</evidence>
<reference evidence="3 4" key="1">
    <citation type="journal article" date="2015" name="Nature">
        <title>rRNA introns, odd ribosomes, and small enigmatic genomes across a large radiation of phyla.</title>
        <authorList>
            <person name="Brown C.T."/>
            <person name="Hug L.A."/>
            <person name="Thomas B.C."/>
            <person name="Sharon I."/>
            <person name="Castelle C.J."/>
            <person name="Singh A."/>
            <person name="Wilkins M.J."/>
            <person name="Williams K.H."/>
            <person name="Banfield J.F."/>
        </authorList>
    </citation>
    <scope>NUCLEOTIDE SEQUENCE [LARGE SCALE GENOMIC DNA]</scope>
</reference>
<dbReference type="Pfam" id="PF09992">
    <property type="entry name" value="NAGPA"/>
    <property type="match status" value="1"/>
</dbReference>
<organism evidence="3 4">
    <name type="scientific">Candidatus Woesebacteria bacterium GW2011_GWB1_38_8</name>
    <dbReference type="NCBI Taxonomy" id="1618570"/>
    <lineage>
        <taxon>Bacteria</taxon>
        <taxon>Candidatus Woeseibacteriota</taxon>
    </lineage>
</organism>
<dbReference type="AlphaFoldDB" id="A0A0G0KZY8"/>
<feature type="domain" description="Phosphodiester glycosidase" evidence="2">
    <location>
        <begin position="98"/>
        <end position="247"/>
    </location>
</feature>
<accession>A0A0G0KZY8</accession>
<sequence length="266" mass="29437">MMKKYFVFIFLAVSFITLLYFLSNFFKNNNLPAINTTSITSTPAIVELSLSPRPTFYPGVDISGFRVAWIIVRDFEKLKLMSNLEDAKTSTELLINNNCLYLVSGGFFDQEGNHIGLFISDGVMISSSQENSLFNAYFSLSNNLKPLISKKVPASARFAVQSGPLIYSGGKVININPDNEESARRIIVATTDRNEIVFLVFYSSLNTLSGPKLNELPGLIKNLNESTSLKIKDALNLDGGSHSAFLEQNLKLSEIAKIGSFFCIKS</sequence>
<dbReference type="Proteomes" id="UP000034081">
    <property type="component" value="Unassembled WGS sequence"/>
</dbReference>